<dbReference type="Proteomes" id="UP000762676">
    <property type="component" value="Unassembled WGS sequence"/>
</dbReference>
<name>A0AAV4IC14_9GAST</name>
<evidence type="ECO:0000313" key="2">
    <source>
        <dbReference type="EMBL" id="GFS06946.1"/>
    </source>
</evidence>
<evidence type="ECO:0000313" key="3">
    <source>
        <dbReference type="Proteomes" id="UP000762676"/>
    </source>
</evidence>
<proteinExistence type="predicted"/>
<comment type="caution">
    <text evidence="2">The sequence shown here is derived from an EMBL/GenBank/DDBJ whole genome shotgun (WGS) entry which is preliminary data.</text>
</comment>
<keyword evidence="3" id="KW-1185">Reference proteome</keyword>
<evidence type="ECO:0000256" key="1">
    <source>
        <dbReference type="SAM" id="MobiDB-lite"/>
    </source>
</evidence>
<dbReference type="AlphaFoldDB" id="A0AAV4IC14"/>
<accession>A0AAV4IC14</accession>
<sequence length="188" mass="21910">MESCRTNLFENFNHEQEELVYTELQPVQPSTSSSVEINGIQNINEHKRGKHGNRPNKLPDGKKQEVLDFLDSLPKYWSHYTRRHNPNRFFLSPALTQNKLHELYVEKCASQAVEPVSNRMFSEIFVTGRNYHFGQPSLDTYKTCDSFEMESKGCPLDQNIKLERELHLRKAEAAQLNMKQDLEAPKNQ</sequence>
<dbReference type="EMBL" id="BMAT01006137">
    <property type="protein sequence ID" value="GFS06946.1"/>
    <property type="molecule type" value="Genomic_DNA"/>
</dbReference>
<feature type="region of interest" description="Disordered" evidence="1">
    <location>
        <begin position="41"/>
        <end position="61"/>
    </location>
</feature>
<protein>
    <submittedName>
        <fullName evidence="2">Uncharacterized protein</fullName>
    </submittedName>
</protein>
<reference evidence="2 3" key="1">
    <citation type="journal article" date="2021" name="Elife">
        <title>Chloroplast acquisition without the gene transfer in kleptoplastic sea slugs, Plakobranchus ocellatus.</title>
        <authorList>
            <person name="Maeda T."/>
            <person name="Takahashi S."/>
            <person name="Yoshida T."/>
            <person name="Shimamura S."/>
            <person name="Takaki Y."/>
            <person name="Nagai Y."/>
            <person name="Toyoda A."/>
            <person name="Suzuki Y."/>
            <person name="Arimoto A."/>
            <person name="Ishii H."/>
            <person name="Satoh N."/>
            <person name="Nishiyama T."/>
            <person name="Hasebe M."/>
            <person name="Maruyama T."/>
            <person name="Minagawa J."/>
            <person name="Obokata J."/>
            <person name="Shigenobu S."/>
        </authorList>
    </citation>
    <scope>NUCLEOTIDE SEQUENCE [LARGE SCALE GENOMIC DNA]</scope>
</reference>
<organism evidence="2 3">
    <name type="scientific">Elysia marginata</name>
    <dbReference type="NCBI Taxonomy" id="1093978"/>
    <lineage>
        <taxon>Eukaryota</taxon>
        <taxon>Metazoa</taxon>
        <taxon>Spiralia</taxon>
        <taxon>Lophotrochozoa</taxon>
        <taxon>Mollusca</taxon>
        <taxon>Gastropoda</taxon>
        <taxon>Heterobranchia</taxon>
        <taxon>Euthyneura</taxon>
        <taxon>Panpulmonata</taxon>
        <taxon>Sacoglossa</taxon>
        <taxon>Placobranchoidea</taxon>
        <taxon>Plakobranchidae</taxon>
        <taxon>Elysia</taxon>
    </lineage>
</organism>
<gene>
    <name evidence="2" type="ORF">ElyMa_002976400</name>
</gene>